<reference evidence="2" key="4">
    <citation type="submission" date="2025-05" db="UniProtKB">
        <authorList>
            <consortium name="EnsemblFungi"/>
        </authorList>
    </citation>
    <scope>IDENTIFICATION</scope>
    <source>
        <strain evidence="2">isolate 1-1 / race 1 (BBBD)</strain>
    </source>
</reference>
<reference evidence="1" key="1">
    <citation type="submission" date="2009-11" db="EMBL/GenBank/DDBJ databases">
        <authorList>
            <consortium name="The Broad Institute Genome Sequencing Platform"/>
            <person name="Ward D."/>
            <person name="Feldgarden M."/>
            <person name="Earl A."/>
            <person name="Young S.K."/>
            <person name="Zeng Q."/>
            <person name="Koehrsen M."/>
            <person name="Alvarado L."/>
            <person name="Berlin A."/>
            <person name="Bochicchio J."/>
            <person name="Borenstein D."/>
            <person name="Chapman S.B."/>
            <person name="Chen Z."/>
            <person name="Engels R."/>
            <person name="Freedman E."/>
            <person name="Gellesch M."/>
            <person name="Goldberg J."/>
            <person name="Griggs A."/>
            <person name="Gujja S."/>
            <person name="Heilman E."/>
            <person name="Heiman D."/>
            <person name="Hepburn T."/>
            <person name="Howarth C."/>
            <person name="Jen D."/>
            <person name="Larson L."/>
            <person name="Lewis B."/>
            <person name="Mehta T."/>
            <person name="Park D."/>
            <person name="Pearson M."/>
            <person name="Roberts A."/>
            <person name="Saif S."/>
            <person name="Shea T."/>
            <person name="Shenoy N."/>
            <person name="Sisk P."/>
            <person name="Stolte C."/>
            <person name="Sykes S."/>
            <person name="Thomson T."/>
            <person name="Walk T."/>
            <person name="White J."/>
            <person name="Yandava C."/>
            <person name="Izard J."/>
            <person name="Baranova O.V."/>
            <person name="Blanton J.M."/>
            <person name="Tanner A.C."/>
            <person name="Dewhirst F.E."/>
            <person name="Haas B."/>
            <person name="Nusbaum C."/>
            <person name="Birren B."/>
        </authorList>
    </citation>
    <scope>NUCLEOTIDE SEQUENCE [LARGE SCALE GENOMIC DNA]</scope>
    <source>
        <strain evidence="1">1-1 BBBD Race 1</strain>
    </source>
</reference>
<evidence type="ECO:0000313" key="2">
    <source>
        <dbReference type="EnsemblFungi" id="PTTG_03052-t43_1-p1"/>
    </source>
</evidence>
<dbReference type="VEuPathDB" id="FungiDB:PTTG_03052"/>
<evidence type="ECO:0000313" key="1">
    <source>
        <dbReference type="EMBL" id="OAV94475.1"/>
    </source>
</evidence>
<dbReference type="Proteomes" id="UP000005240">
    <property type="component" value="Unassembled WGS sequence"/>
</dbReference>
<accession>A0A0C4EQJ3</accession>
<evidence type="ECO:0000313" key="3">
    <source>
        <dbReference type="Proteomes" id="UP000005240"/>
    </source>
</evidence>
<organism evidence="1">
    <name type="scientific">Puccinia triticina (isolate 1-1 / race 1 (BBBD))</name>
    <name type="common">Brown leaf rust fungus</name>
    <dbReference type="NCBI Taxonomy" id="630390"/>
    <lineage>
        <taxon>Eukaryota</taxon>
        <taxon>Fungi</taxon>
        <taxon>Dikarya</taxon>
        <taxon>Basidiomycota</taxon>
        <taxon>Pucciniomycotina</taxon>
        <taxon>Pucciniomycetes</taxon>
        <taxon>Pucciniales</taxon>
        <taxon>Pucciniaceae</taxon>
        <taxon>Puccinia</taxon>
    </lineage>
</organism>
<dbReference type="EMBL" id="ADAS02000039">
    <property type="protein sequence ID" value="OAV94475.1"/>
    <property type="molecule type" value="Genomic_DNA"/>
</dbReference>
<sequence length="116" mass="14037">MIPPPLDPKQIQILALCQCYHRQQHQVPKQVYIRAHRTAFKRPSRWEPWNNNRMVLHNLLNQRGTLYLQDWDKRTAEESRRGAIIPRVIHRAEERNEAHIPSMWTRRDTIRDLLCL</sequence>
<name>A0A0C4EQJ3_PUCT1</name>
<reference evidence="2 3" key="3">
    <citation type="journal article" date="2017" name="G3 (Bethesda)">
        <title>Comparative analysis highlights variable genome content of wheat rusts and divergence of the mating loci.</title>
        <authorList>
            <person name="Cuomo C.A."/>
            <person name="Bakkeren G."/>
            <person name="Khalil H.B."/>
            <person name="Panwar V."/>
            <person name="Joly D."/>
            <person name="Linning R."/>
            <person name="Sakthikumar S."/>
            <person name="Song X."/>
            <person name="Adiconis X."/>
            <person name="Fan L."/>
            <person name="Goldberg J.M."/>
            <person name="Levin J.Z."/>
            <person name="Young S."/>
            <person name="Zeng Q."/>
            <person name="Anikster Y."/>
            <person name="Bruce M."/>
            <person name="Wang M."/>
            <person name="Yin C."/>
            <person name="McCallum B."/>
            <person name="Szabo L.J."/>
            <person name="Hulbert S."/>
            <person name="Chen X."/>
            <person name="Fellers J.P."/>
        </authorList>
    </citation>
    <scope>NUCLEOTIDE SEQUENCE</scope>
    <source>
        <strain evidence="3">Isolate 1-1 / race 1 (BBBD)</strain>
        <strain evidence="2">isolate 1-1 / race 1 (BBBD)</strain>
    </source>
</reference>
<proteinExistence type="predicted"/>
<keyword evidence="3" id="KW-1185">Reference proteome</keyword>
<dbReference type="EnsemblFungi" id="PTTG_03052-t43_1">
    <property type="protein sequence ID" value="PTTG_03052-t43_1-p1"/>
    <property type="gene ID" value="PTTG_03052"/>
</dbReference>
<gene>
    <name evidence="1" type="ORF">PTTG_03052</name>
</gene>
<dbReference type="AlphaFoldDB" id="A0A0C4EQJ3"/>
<dbReference type="OrthoDB" id="2495083at2759"/>
<reference evidence="1" key="2">
    <citation type="submission" date="2016-05" db="EMBL/GenBank/DDBJ databases">
        <title>Comparative analysis highlights variable genome content of wheat rusts and divergence of the mating loci.</title>
        <authorList>
            <person name="Cuomo C.A."/>
            <person name="Bakkeren G."/>
            <person name="Szabo L."/>
            <person name="Khalil H."/>
            <person name="Joly D."/>
            <person name="Goldberg J."/>
            <person name="Young S."/>
            <person name="Zeng Q."/>
            <person name="Fellers J."/>
        </authorList>
    </citation>
    <scope>NUCLEOTIDE SEQUENCE [LARGE SCALE GENOMIC DNA]</scope>
    <source>
        <strain evidence="1">1-1 BBBD Race 1</strain>
    </source>
</reference>
<protein>
    <submittedName>
        <fullName evidence="1 2">Uncharacterized protein</fullName>
    </submittedName>
</protein>